<dbReference type="PANTHER" id="PTHR30574">
    <property type="entry name" value="INNER MEMBRANE PROTEIN YEDE"/>
    <property type="match status" value="1"/>
</dbReference>
<dbReference type="PANTHER" id="PTHR30574:SF1">
    <property type="entry name" value="SULPHUR TRANSPORT DOMAIN-CONTAINING PROTEIN"/>
    <property type="match status" value="1"/>
</dbReference>
<feature type="transmembrane region" description="Helical" evidence="9">
    <location>
        <begin position="136"/>
        <end position="154"/>
    </location>
</feature>
<evidence type="ECO:0000256" key="3">
    <source>
        <dbReference type="ARBA" id="ARBA00022475"/>
    </source>
</evidence>
<evidence type="ECO:0000313" key="11">
    <source>
        <dbReference type="Proteomes" id="UP001143463"/>
    </source>
</evidence>
<feature type="transmembrane region" description="Helical" evidence="9">
    <location>
        <begin position="388"/>
        <end position="415"/>
    </location>
</feature>
<reference evidence="10" key="1">
    <citation type="journal article" date="2014" name="Int. J. Syst. Evol. Microbiol.">
        <title>Complete genome sequence of Corynebacterium casei LMG S-19264T (=DSM 44701T), isolated from a smear-ripened cheese.</title>
        <authorList>
            <consortium name="US DOE Joint Genome Institute (JGI-PGF)"/>
            <person name="Walter F."/>
            <person name="Albersmeier A."/>
            <person name="Kalinowski J."/>
            <person name="Ruckert C."/>
        </authorList>
    </citation>
    <scope>NUCLEOTIDE SEQUENCE</scope>
    <source>
        <strain evidence="10">VKM Ac-1069</strain>
    </source>
</reference>
<evidence type="ECO:0000256" key="9">
    <source>
        <dbReference type="SAM" id="Phobius"/>
    </source>
</evidence>
<proteinExistence type="inferred from homology"/>
<evidence type="ECO:0000256" key="6">
    <source>
        <dbReference type="ARBA" id="ARBA00022989"/>
    </source>
</evidence>
<feature type="transmembrane region" description="Helical" evidence="9">
    <location>
        <begin position="263"/>
        <end position="283"/>
    </location>
</feature>
<dbReference type="Pfam" id="PF04143">
    <property type="entry name" value="Sulf_transp"/>
    <property type="match status" value="1"/>
</dbReference>
<feature type="transmembrane region" description="Helical" evidence="9">
    <location>
        <begin position="337"/>
        <end position="356"/>
    </location>
</feature>
<protein>
    <submittedName>
        <fullName evidence="10">Membrane protein</fullName>
    </submittedName>
</protein>
<feature type="transmembrane region" description="Helical" evidence="9">
    <location>
        <begin position="43"/>
        <end position="60"/>
    </location>
</feature>
<dbReference type="InterPro" id="IPR007272">
    <property type="entry name" value="Sulf_transp_TsuA/YedE"/>
</dbReference>
<dbReference type="EMBL" id="BSFQ01000014">
    <property type="protein sequence ID" value="GLL12524.1"/>
    <property type="molecule type" value="Genomic_DNA"/>
</dbReference>
<comment type="caution">
    <text evidence="10">The sequence shown here is derived from an EMBL/GenBank/DDBJ whole genome shotgun (WGS) entry which is preliminary data.</text>
</comment>
<evidence type="ECO:0000256" key="8">
    <source>
        <dbReference type="ARBA" id="ARBA00035655"/>
    </source>
</evidence>
<comment type="similarity">
    <text evidence="8">Belongs to the TsuA/YedE (TC 9.B.102) family.</text>
</comment>
<comment type="subcellular location">
    <subcellularLocation>
        <location evidence="1">Cell inner membrane</location>
        <topology evidence="1">Multi-pass membrane protein</topology>
    </subcellularLocation>
</comment>
<evidence type="ECO:0000256" key="1">
    <source>
        <dbReference type="ARBA" id="ARBA00004429"/>
    </source>
</evidence>
<evidence type="ECO:0000256" key="2">
    <source>
        <dbReference type="ARBA" id="ARBA00022448"/>
    </source>
</evidence>
<evidence type="ECO:0000256" key="5">
    <source>
        <dbReference type="ARBA" id="ARBA00022692"/>
    </source>
</evidence>
<sequence length="433" mass="44530">MSVLDEPVGGPAGNPLVRALRGVPAQERAAFGPADREAPPVQWVPTAVAILLAALLLWGISRVAPATMVGTGALGLALGFTLFHSRFGFTSGWRQLVAVGQGAAIRAHMVMLGVATVLFGVIFATGIGLSGDPRGYVSPVGIGLVVGAFLFGAGMQIGGSCASGTLFAVGSGQSAIVLTLFGFIVGSVFAALSFPFWNDVVPQGPAISLVDVFGGIPGAVGASLLVLVLITGLTYWVARRRTPPPVERPPSARGVARVLRGSWPLWVGAIVLAVLNAAVLFVSGQPWGVTSAFGLWGAKVLQWFGAEPQNWAFWQQPANAKSLAGPVLADRISVLDLGIMVGALFASAVGGAFLLHKRIPWKLAVGAVVGGILMGYGARLAGGCNIGAYFSGIASFSLHGWIWGVVALAGTWVGLRLRPLFGLSNPKPADSIC</sequence>
<dbReference type="AlphaFoldDB" id="A0A9W6NX50"/>
<feature type="transmembrane region" description="Helical" evidence="9">
    <location>
        <begin position="175"/>
        <end position="196"/>
    </location>
</feature>
<dbReference type="RefSeq" id="WP_037048047.1">
    <property type="nucleotide sequence ID" value="NZ_BAAAUZ010000018.1"/>
</dbReference>
<keyword evidence="7 9" id="KW-0472">Membrane</keyword>
<dbReference type="Proteomes" id="UP001143463">
    <property type="component" value="Unassembled WGS sequence"/>
</dbReference>
<evidence type="ECO:0000256" key="4">
    <source>
        <dbReference type="ARBA" id="ARBA00022519"/>
    </source>
</evidence>
<keyword evidence="6 9" id="KW-1133">Transmembrane helix</keyword>
<dbReference type="GO" id="GO:0005886">
    <property type="term" value="C:plasma membrane"/>
    <property type="evidence" value="ECO:0007669"/>
    <property type="project" value="UniProtKB-SubCell"/>
</dbReference>
<organism evidence="10 11">
    <name type="scientific">Pseudonocardia halophobica</name>
    <dbReference type="NCBI Taxonomy" id="29401"/>
    <lineage>
        <taxon>Bacteria</taxon>
        <taxon>Bacillati</taxon>
        <taxon>Actinomycetota</taxon>
        <taxon>Actinomycetes</taxon>
        <taxon>Pseudonocardiales</taxon>
        <taxon>Pseudonocardiaceae</taxon>
        <taxon>Pseudonocardia</taxon>
    </lineage>
</organism>
<accession>A0A9W6NX50</accession>
<feature type="transmembrane region" description="Helical" evidence="9">
    <location>
        <begin position="363"/>
        <end position="382"/>
    </location>
</feature>
<evidence type="ECO:0000313" key="10">
    <source>
        <dbReference type="EMBL" id="GLL12524.1"/>
    </source>
</evidence>
<keyword evidence="3" id="KW-1003">Cell membrane</keyword>
<reference evidence="10" key="2">
    <citation type="submission" date="2023-01" db="EMBL/GenBank/DDBJ databases">
        <authorList>
            <person name="Sun Q."/>
            <person name="Evtushenko L."/>
        </authorList>
    </citation>
    <scope>NUCLEOTIDE SEQUENCE</scope>
    <source>
        <strain evidence="10">VKM Ac-1069</strain>
    </source>
</reference>
<name>A0A9W6NX50_9PSEU</name>
<feature type="transmembrane region" description="Helical" evidence="9">
    <location>
        <begin position="110"/>
        <end position="130"/>
    </location>
</feature>
<gene>
    <name evidence="10" type="ORF">GCM10017577_36650</name>
</gene>
<keyword evidence="2" id="KW-0813">Transport</keyword>
<keyword evidence="5 9" id="KW-0812">Transmembrane</keyword>
<keyword evidence="4" id="KW-0997">Cell inner membrane</keyword>
<keyword evidence="11" id="KW-1185">Reference proteome</keyword>
<evidence type="ECO:0000256" key="7">
    <source>
        <dbReference type="ARBA" id="ARBA00023136"/>
    </source>
</evidence>
<feature type="transmembrane region" description="Helical" evidence="9">
    <location>
        <begin position="216"/>
        <end position="238"/>
    </location>
</feature>